<protein>
    <submittedName>
        <fullName evidence="1">Uncharacterized protein</fullName>
    </submittedName>
</protein>
<comment type="caution">
    <text evidence="1">The sequence shown here is derived from an EMBL/GenBank/DDBJ whole genome shotgun (WGS) entry which is preliminary data.</text>
</comment>
<keyword evidence="2" id="KW-1185">Reference proteome</keyword>
<dbReference type="EMBL" id="AVOT02006261">
    <property type="protein sequence ID" value="MBW0481145.1"/>
    <property type="molecule type" value="Genomic_DNA"/>
</dbReference>
<name>A0A9Q3CDF2_9BASI</name>
<reference evidence="1" key="1">
    <citation type="submission" date="2021-03" db="EMBL/GenBank/DDBJ databases">
        <title>Draft genome sequence of rust myrtle Austropuccinia psidii MF-1, a brazilian biotype.</title>
        <authorList>
            <person name="Quecine M.C."/>
            <person name="Pachon D.M.R."/>
            <person name="Bonatelli M.L."/>
            <person name="Correr F.H."/>
            <person name="Franceschini L.M."/>
            <person name="Leite T.F."/>
            <person name="Margarido G.R.A."/>
            <person name="Almeida C.A."/>
            <person name="Ferrarezi J.A."/>
            <person name="Labate C.A."/>
        </authorList>
    </citation>
    <scope>NUCLEOTIDE SEQUENCE</scope>
    <source>
        <strain evidence="1">MF-1</strain>
    </source>
</reference>
<evidence type="ECO:0000313" key="2">
    <source>
        <dbReference type="Proteomes" id="UP000765509"/>
    </source>
</evidence>
<gene>
    <name evidence="1" type="ORF">O181_020860</name>
</gene>
<evidence type="ECO:0000313" key="1">
    <source>
        <dbReference type="EMBL" id="MBW0481145.1"/>
    </source>
</evidence>
<dbReference type="Proteomes" id="UP000765509">
    <property type="component" value="Unassembled WGS sequence"/>
</dbReference>
<organism evidence="1 2">
    <name type="scientific">Austropuccinia psidii MF-1</name>
    <dbReference type="NCBI Taxonomy" id="1389203"/>
    <lineage>
        <taxon>Eukaryota</taxon>
        <taxon>Fungi</taxon>
        <taxon>Dikarya</taxon>
        <taxon>Basidiomycota</taxon>
        <taxon>Pucciniomycotina</taxon>
        <taxon>Pucciniomycetes</taxon>
        <taxon>Pucciniales</taxon>
        <taxon>Sphaerophragmiaceae</taxon>
        <taxon>Austropuccinia</taxon>
    </lineage>
</organism>
<sequence length="157" mass="18760">MEKLVRNTPGNKFKNAKRDNTIINLTEKTQELYISTESDEFCQDLPNTKWPKNLKRQLEDSTTEDELPNIIYKPINNTEETFQICVDGNEEVNGTPFKTEHKSKNVRFSEKHELSNQIIINEIEKDFKIMEERDKYWKNTYHINFSDRPLKNKEEPY</sequence>
<dbReference type="AlphaFoldDB" id="A0A9Q3CDF2"/>
<accession>A0A9Q3CDF2</accession>
<proteinExistence type="predicted"/>